<feature type="transmembrane region" description="Helical" evidence="5">
    <location>
        <begin position="242"/>
        <end position="263"/>
    </location>
</feature>
<feature type="transmembrane region" description="Helical" evidence="5">
    <location>
        <begin position="275"/>
        <end position="293"/>
    </location>
</feature>
<gene>
    <name evidence="7" type="ORF">EZI54_22560</name>
</gene>
<accession>A0ABY1ZHX5</accession>
<dbReference type="SUPFAM" id="SSF103473">
    <property type="entry name" value="MFS general substrate transporter"/>
    <property type="match status" value="1"/>
</dbReference>
<keyword evidence="8" id="KW-1185">Reference proteome</keyword>
<name>A0ABY1ZHX5_9GAMM</name>
<reference evidence="7 8" key="1">
    <citation type="submission" date="2019-02" db="EMBL/GenBank/DDBJ databases">
        <title>Marinobacter halodurans sp. nov., a marine bacterium isolated from sea tidal flat.</title>
        <authorList>
            <person name="Yoo Y."/>
            <person name="Lee D.W."/>
            <person name="Kim B.S."/>
            <person name="Kim J.-J."/>
        </authorList>
    </citation>
    <scope>NUCLEOTIDE SEQUENCE [LARGE SCALE GENOMIC DNA]</scope>
    <source>
        <strain evidence="7 8">YJ-S3-2</strain>
    </source>
</reference>
<feature type="domain" description="Major facilitator superfamily (MFS) profile" evidence="6">
    <location>
        <begin position="208"/>
        <end position="383"/>
    </location>
</feature>
<dbReference type="InterPro" id="IPR051788">
    <property type="entry name" value="MFS_Transporter"/>
</dbReference>
<feature type="transmembrane region" description="Helical" evidence="5">
    <location>
        <begin position="82"/>
        <end position="99"/>
    </location>
</feature>
<dbReference type="Proteomes" id="UP000313645">
    <property type="component" value="Unassembled WGS sequence"/>
</dbReference>
<evidence type="ECO:0000256" key="3">
    <source>
        <dbReference type="ARBA" id="ARBA00022989"/>
    </source>
</evidence>
<feature type="transmembrane region" description="Helical" evidence="5">
    <location>
        <begin position="51"/>
        <end position="70"/>
    </location>
</feature>
<dbReference type="RefSeq" id="WP_131484130.1">
    <property type="nucleotide sequence ID" value="NZ_SJDL01000064.1"/>
</dbReference>
<feature type="transmembrane region" description="Helical" evidence="5">
    <location>
        <begin position="145"/>
        <end position="164"/>
    </location>
</feature>
<feature type="transmembrane region" description="Helical" evidence="5">
    <location>
        <begin position="331"/>
        <end position="354"/>
    </location>
</feature>
<dbReference type="PANTHER" id="PTHR23514:SF13">
    <property type="entry name" value="INNER MEMBRANE PROTEIN YBJJ"/>
    <property type="match status" value="1"/>
</dbReference>
<evidence type="ECO:0000313" key="8">
    <source>
        <dbReference type="Proteomes" id="UP000313645"/>
    </source>
</evidence>
<evidence type="ECO:0000256" key="1">
    <source>
        <dbReference type="ARBA" id="ARBA00004141"/>
    </source>
</evidence>
<keyword evidence="3 5" id="KW-1133">Transmembrane helix</keyword>
<proteinExistence type="predicted"/>
<dbReference type="InterPro" id="IPR020846">
    <property type="entry name" value="MFS_dom"/>
</dbReference>
<dbReference type="PANTHER" id="PTHR23514">
    <property type="entry name" value="BYPASS OF STOP CODON PROTEIN 6"/>
    <property type="match status" value="1"/>
</dbReference>
<evidence type="ECO:0000256" key="2">
    <source>
        <dbReference type="ARBA" id="ARBA00022692"/>
    </source>
</evidence>
<organism evidence="7 8">
    <name type="scientific">Marinobacter halodurans</name>
    <dbReference type="NCBI Taxonomy" id="2528979"/>
    <lineage>
        <taxon>Bacteria</taxon>
        <taxon>Pseudomonadati</taxon>
        <taxon>Pseudomonadota</taxon>
        <taxon>Gammaproteobacteria</taxon>
        <taxon>Pseudomonadales</taxon>
        <taxon>Marinobacteraceae</taxon>
        <taxon>Marinobacter</taxon>
    </lineage>
</organism>
<dbReference type="InterPro" id="IPR036259">
    <property type="entry name" value="MFS_trans_sf"/>
</dbReference>
<feature type="transmembrane region" description="Helical" evidence="5">
    <location>
        <begin position="299"/>
        <end position="319"/>
    </location>
</feature>
<dbReference type="CDD" id="cd17393">
    <property type="entry name" value="MFS_MosC_like"/>
    <property type="match status" value="1"/>
</dbReference>
<sequence>MSSLSAEIECVPGRLHQTATRITFLISGIALAAWAPLVPYAKARVDVGDGVFGLLLLCLGAGSILSMPLAGPMVSRAGYRRVIIPSALLGFAMLPLLASVSSLPWLIVALFLFGGGIGALDVAMNMQAIVVERASGRSLMSGFHGLFSLGAIIGAASMTGLLWLGVTPLMAASCVVGIVLIGLFLAAPGLLSDTGQQGGPVFAVPHGIVLVIGLVCFVSFLSEGAMLDWTAIFFVDHLDVDVSRAGLGFAAFSVTMTLGRLTGDRFVARFGGGRVVAAGGLVAACGIVLLTFAPNWLFGLLGCALVGAGCSNIVPVMFTRAGQQTAMPEHLAVPAVATLGYIGVLMGPATIGFLSELMGLGMAFLALAGLLLAVSGASRFLQG</sequence>
<dbReference type="EMBL" id="SJDL01000064">
    <property type="protein sequence ID" value="TBW47532.1"/>
    <property type="molecule type" value="Genomic_DNA"/>
</dbReference>
<keyword evidence="2 5" id="KW-0812">Transmembrane</keyword>
<evidence type="ECO:0000313" key="7">
    <source>
        <dbReference type="EMBL" id="TBW47532.1"/>
    </source>
</evidence>
<feature type="transmembrane region" description="Helical" evidence="5">
    <location>
        <begin position="105"/>
        <end position="124"/>
    </location>
</feature>
<comment type="subcellular location">
    <subcellularLocation>
        <location evidence="1">Membrane</location>
        <topology evidence="1">Multi-pass membrane protein</topology>
    </subcellularLocation>
</comment>
<evidence type="ECO:0000256" key="4">
    <source>
        <dbReference type="ARBA" id="ARBA00023136"/>
    </source>
</evidence>
<protein>
    <submittedName>
        <fullName evidence="7">MFS transporter</fullName>
    </submittedName>
</protein>
<feature type="transmembrane region" description="Helical" evidence="5">
    <location>
        <begin position="360"/>
        <end position="381"/>
    </location>
</feature>
<feature type="transmembrane region" description="Helical" evidence="5">
    <location>
        <begin position="22"/>
        <end position="39"/>
    </location>
</feature>
<feature type="transmembrane region" description="Helical" evidence="5">
    <location>
        <begin position="170"/>
        <end position="191"/>
    </location>
</feature>
<dbReference type="PROSITE" id="PS50850">
    <property type="entry name" value="MFS"/>
    <property type="match status" value="1"/>
</dbReference>
<evidence type="ECO:0000259" key="6">
    <source>
        <dbReference type="PROSITE" id="PS50850"/>
    </source>
</evidence>
<evidence type="ECO:0000256" key="5">
    <source>
        <dbReference type="SAM" id="Phobius"/>
    </source>
</evidence>
<comment type="caution">
    <text evidence="7">The sequence shown here is derived from an EMBL/GenBank/DDBJ whole genome shotgun (WGS) entry which is preliminary data.</text>
</comment>
<feature type="transmembrane region" description="Helical" evidence="5">
    <location>
        <begin position="203"/>
        <end position="222"/>
    </location>
</feature>
<dbReference type="Gene3D" id="1.20.1250.20">
    <property type="entry name" value="MFS general substrate transporter like domains"/>
    <property type="match status" value="2"/>
</dbReference>
<keyword evidence="4 5" id="KW-0472">Membrane</keyword>